<evidence type="ECO:0000313" key="3">
    <source>
        <dbReference type="Proteomes" id="UP000299102"/>
    </source>
</evidence>
<feature type="compositionally biased region" description="Basic and acidic residues" evidence="1">
    <location>
        <begin position="60"/>
        <end position="76"/>
    </location>
</feature>
<name>A0A4C1SUV8_EUMVA</name>
<dbReference type="EMBL" id="BGZK01003974">
    <property type="protein sequence ID" value="GBP05969.1"/>
    <property type="molecule type" value="Genomic_DNA"/>
</dbReference>
<evidence type="ECO:0000256" key="1">
    <source>
        <dbReference type="SAM" id="MobiDB-lite"/>
    </source>
</evidence>
<evidence type="ECO:0000313" key="2">
    <source>
        <dbReference type="EMBL" id="GBP05969.1"/>
    </source>
</evidence>
<protein>
    <submittedName>
        <fullName evidence="2">Uncharacterized protein</fullName>
    </submittedName>
</protein>
<accession>A0A4C1SUV8</accession>
<reference evidence="2 3" key="1">
    <citation type="journal article" date="2019" name="Commun. Biol.">
        <title>The bagworm genome reveals a unique fibroin gene that provides high tensile strength.</title>
        <authorList>
            <person name="Kono N."/>
            <person name="Nakamura H."/>
            <person name="Ohtoshi R."/>
            <person name="Tomita M."/>
            <person name="Numata K."/>
            <person name="Arakawa K."/>
        </authorList>
    </citation>
    <scope>NUCLEOTIDE SEQUENCE [LARGE SCALE GENOMIC DNA]</scope>
</reference>
<organism evidence="2 3">
    <name type="scientific">Eumeta variegata</name>
    <name type="common">Bagworm moth</name>
    <name type="synonym">Eumeta japonica</name>
    <dbReference type="NCBI Taxonomy" id="151549"/>
    <lineage>
        <taxon>Eukaryota</taxon>
        <taxon>Metazoa</taxon>
        <taxon>Ecdysozoa</taxon>
        <taxon>Arthropoda</taxon>
        <taxon>Hexapoda</taxon>
        <taxon>Insecta</taxon>
        <taxon>Pterygota</taxon>
        <taxon>Neoptera</taxon>
        <taxon>Endopterygota</taxon>
        <taxon>Lepidoptera</taxon>
        <taxon>Glossata</taxon>
        <taxon>Ditrysia</taxon>
        <taxon>Tineoidea</taxon>
        <taxon>Psychidae</taxon>
        <taxon>Oiketicinae</taxon>
        <taxon>Eumeta</taxon>
    </lineage>
</organism>
<proteinExistence type="predicted"/>
<keyword evidence="3" id="KW-1185">Reference proteome</keyword>
<sequence>MFQKAAATEVLKKKAIEKQDTRRGGPAPCPAAVPCCPQKRPSIVRERTNVNDKLHCNLLKMKGEGQRGGDRERDRPSGSPDFS</sequence>
<dbReference type="AlphaFoldDB" id="A0A4C1SUV8"/>
<gene>
    <name evidence="2" type="ORF">EVAR_70568_1</name>
</gene>
<dbReference type="Proteomes" id="UP000299102">
    <property type="component" value="Unassembled WGS sequence"/>
</dbReference>
<feature type="region of interest" description="Disordered" evidence="1">
    <location>
        <begin position="60"/>
        <end position="83"/>
    </location>
</feature>
<comment type="caution">
    <text evidence="2">The sequence shown here is derived from an EMBL/GenBank/DDBJ whole genome shotgun (WGS) entry which is preliminary data.</text>
</comment>